<dbReference type="Proteomes" id="UP001328107">
    <property type="component" value="Unassembled WGS sequence"/>
</dbReference>
<dbReference type="AlphaFoldDB" id="A0AAN5I395"/>
<gene>
    <name evidence="1" type="ORF">PMAYCL1PPCAC_20637</name>
</gene>
<sequence>MPSQPGCSPSVCQPCRHFLRRHRKARSRYLCNSISVKQPEQIDEANEDKHRPVLFPASARHVYGQL</sequence>
<feature type="non-terminal residue" evidence="1">
    <location>
        <position position="66"/>
    </location>
</feature>
<comment type="caution">
    <text evidence="1">The sequence shown here is derived from an EMBL/GenBank/DDBJ whole genome shotgun (WGS) entry which is preliminary data.</text>
</comment>
<organism evidence="1 2">
    <name type="scientific">Pristionchus mayeri</name>
    <dbReference type="NCBI Taxonomy" id="1317129"/>
    <lineage>
        <taxon>Eukaryota</taxon>
        <taxon>Metazoa</taxon>
        <taxon>Ecdysozoa</taxon>
        <taxon>Nematoda</taxon>
        <taxon>Chromadorea</taxon>
        <taxon>Rhabditida</taxon>
        <taxon>Rhabditina</taxon>
        <taxon>Diplogasteromorpha</taxon>
        <taxon>Diplogasteroidea</taxon>
        <taxon>Neodiplogasteridae</taxon>
        <taxon>Pristionchus</taxon>
    </lineage>
</organism>
<dbReference type="EMBL" id="BTRK01000004">
    <property type="protein sequence ID" value="GMR50442.1"/>
    <property type="molecule type" value="Genomic_DNA"/>
</dbReference>
<keyword evidence="2" id="KW-1185">Reference proteome</keyword>
<reference evidence="2" key="1">
    <citation type="submission" date="2022-10" db="EMBL/GenBank/DDBJ databases">
        <title>Genome assembly of Pristionchus species.</title>
        <authorList>
            <person name="Yoshida K."/>
            <person name="Sommer R.J."/>
        </authorList>
    </citation>
    <scope>NUCLEOTIDE SEQUENCE [LARGE SCALE GENOMIC DNA]</scope>
    <source>
        <strain evidence="2">RS5460</strain>
    </source>
</reference>
<proteinExistence type="predicted"/>
<name>A0AAN5I395_9BILA</name>
<accession>A0AAN5I395</accession>
<evidence type="ECO:0000313" key="1">
    <source>
        <dbReference type="EMBL" id="GMR50442.1"/>
    </source>
</evidence>
<evidence type="ECO:0000313" key="2">
    <source>
        <dbReference type="Proteomes" id="UP001328107"/>
    </source>
</evidence>
<protein>
    <submittedName>
        <fullName evidence="1">Uncharacterized protein</fullName>
    </submittedName>
</protein>